<dbReference type="EMBL" id="CM009298">
    <property type="protein sequence ID" value="PNT19026.1"/>
    <property type="molecule type" value="Genomic_DNA"/>
</dbReference>
<dbReference type="GO" id="GO:0006353">
    <property type="term" value="P:DNA-templated transcription termination"/>
    <property type="evidence" value="ECO:0007669"/>
    <property type="project" value="UniProtKB-KW"/>
</dbReference>
<dbReference type="GO" id="GO:0003676">
    <property type="term" value="F:nucleic acid binding"/>
    <property type="evidence" value="ECO:0007669"/>
    <property type="project" value="InterPro"/>
</dbReference>
<keyword evidence="5" id="KW-1185">Reference proteome</keyword>
<organism evidence="4 5">
    <name type="scientific">Populus trichocarpa</name>
    <name type="common">Western balsam poplar</name>
    <name type="synonym">Populus balsamifera subsp. trichocarpa</name>
    <dbReference type="NCBI Taxonomy" id="3694"/>
    <lineage>
        <taxon>Eukaryota</taxon>
        <taxon>Viridiplantae</taxon>
        <taxon>Streptophyta</taxon>
        <taxon>Embryophyta</taxon>
        <taxon>Tracheophyta</taxon>
        <taxon>Spermatophyta</taxon>
        <taxon>Magnoliopsida</taxon>
        <taxon>eudicotyledons</taxon>
        <taxon>Gunneridae</taxon>
        <taxon>Pentapetalae</taxon>
        <taxon>rosids</taxon>
        <taxon>fabids</taxon>
        <taxon>Malpighiales</taxon>
        <taxon>Salicaceae</taxon>
        <taxon>Saliceae</taxon>
        <taxon>Populus</taxon>
    </lineage>
</organism>
<dbReference type="GO" id="GO:0009658">
    <property type="term" value="P:chloroplast organization"/>
    <property type="evidence" value="ECO:0000318"/>
    <property type="project" value="GO_Central"/>
</dbReference>
<dbReference type="PANTHER" id="PTHR13068">
    <property type="entry name" value="CGI-12 PROTEIN-RELATED"/>
    <property type="match status" value="1"/>
</dbReference>
<evidence type="ECO:0000256" key="2">
    <source>
        <dbReference type="ARBA" id="ARBA00022472"/>
    </source>
</evidence>
<keyword evidence="2" id="KW-0805">Transcription regulation</keyword>
<keyword evidence="2" id="KW-0806">Transcription termination</keyword>
<sequence>MFLLIVRVIIKPVKVIVSNQVSSSSRCILSITSATNQHSLTVSYLLNSCGFSPKSALIVSKNDALFPKLDFFNSIGLSCSDIAKHPLLLVRGLKNHIIPTFSFLKGLVKSDEKTVVAINRYPFVRTLYCERDMASRANLWRENGVLESNIVKLVYYCPREARDMGFEPSKRIFVAGMSSLMSMSKSTWEKKDKITAVMDLFVNKLDWESSVLMAFSLEKRLISWATVLEFLVLKGLVKKNCRSATFFVCPETTFLRRFVHHFDEASELLKLYPILNRFCFAHCIG</sequence>
<evidence type="ECO:0000313" key="5">
    <source>
        <dbReference type="Proteomes" id="UP000006729"/>
    </source>
</evidence>
<accession>A0A2K1Z176</accession>
<dbReference type="InterPro" id="IPR003690">
    <property type="entry name" value="MTERF"/>
</dbReference>
<keyword evidence="3" id="KW-0809">Transit peptide</keyword>
<protein>
    <submittedName>
        <fullName evidence="4">Uncharacterized protein</fullName>
    </submittedName>
</protein>
<dbReference type="STRING" id="3694.A0A2K1Z176"/>
<dbReference type="Proteomes" id="UP000006729">
    <property type="component" value="Chromosome 9"/>
</dbReference>
<name>A0A2K1Z176_POPTR</name>
<dbReference type="GO" id="GO:0009507">
    <property type="term" value="C:chloroplast"/>
    <property type="evidence" value="ECO:0000318"/>
    <property type="project" value="GO_Central"/>
</dbReference>
<evidence type="ECO:0000256" key="3">
    <source>
        <dbReference type="ARBA" id="ARBA00022946"/>
    </source>
</evidence>
<comment type="similarity">
    <text evidence="1">Belongs to the mTERF family.</text>
</comment>
<evidence type="ECO:0000313" key="4">
    <source>
        <dbReference type="EMBL" id="PNT19026.1"/>
    </source>
</evidence>
<dbReference type="InterPro" id="IPR038538">
    <property type="entry name" value="MTERF_sf"/>
</dbReference>
<dbReference type="AlphaFoldDB" id="A0A2K1Z176"/>
<proteinExistence type="inferred from homology"/>
<evidence type="ECO:0000256" key="1">
    <source>
        <dbReference type="ARBA" id="ARBA00007692"/>
    </source>
</evidence>
<dbReference type="PANTHER" id="PTHR13068:SF233">
    <property type="entry name" value="MTERF FAMILY PROTEIN"/>
    <property type="match status" value="1"/>
</dbReference>
<reference evidence="4 5" key="1">
    <citation type="journal article" date="2006" name="Science">
        <title>The genome of black cottonwood, Populus trichocarpa (Torr. &amp; Gray).</title>
        <authorList>
            <person name="Tuskan G.A."/>
            <person name="Difazio S."/>
            <person name="Jansson S."/>
            <person name="Bohlmann J."/>
            <person name="Grigoriev I."/>
            <person name="Hellsten U."/>
            <person name="Putnam N."/>
            <person name="Ralph S."/>
            <person name="Rombauts S."/>
            <person name="Salamov A."/>
            <person name="Schein J."/>
            <person name="Sterck L."/>
            <person name="Aerts A."/>
            <person name="Bhalerao R.R."/>
            <person name="Bhalerao R.P."/>
            <person name="Blaudez D."/>
            <person name="Boerjan W."/>
            <person name="Brun A."/>
            <person name="Brunner A."/>
            <person name="Busov V."/>
            <person name="Campbell M."/>
            <person name="Carlson J."/>
            <person name="Chalot M."/>
            <person name="Chapman J."/>
            <person name="Chen G.L."/>
            <person name="Cooper D."/>
            <person name="Coutinho P.M."/>
            <person name="Couturier J."/>
            <person name="Covert S."/>
            <person name="Cronk Q."/>
            <person name="Cunningham R."/>
            <person name="Davis J."/>
            <person name="Degroeve S."/>
            <person name="Dejardin A."/>
            <person name="Depamphilis C."/>
            <person name="Detter J."/>
            <person name="Dirks B."/>
            <person name="Dubchak I."/>
            <person name="Duplessis S."/>
            <person name="Ehlting J."/>
            <person name="Ellis B."/>
            <person name="Gendler K."/>
            <person name="Goodstein D."/>
            <person name="Gribskov M."/>
            <person name="Grimwood J."/>
            <person name="Groover A."/>
            <person name="Gunter L."/>
            <person name="Hamberger B."/>
            <person name="Heinze B."/>
            <person name="Helariutta Y."/>
            <person name="Henrissat B."/>
            <person name="Holligan D."/>
            <person name="Holt R."/>
            <person name="Huang W."/>
            <person name="Islam-Faridi N."/>
            <person name="Jones S."/>
            <person name="Jones-Rhoades M."/>
            <person name="Jorgensen R."/>
            <person name="Joshi C."/>
            <person name="Kangasjarvi J."/>
            <person name="Karlsson J."/>
            <person name="Kelleher C."/>
            <person name="Kirkpatrick R."/>
            <person name="Kirst M."/>
            <person name="Kohler A."/>
            <person name="Kalluri U."/>
            <person name="Larimer F."/>
            <person name="Leebens-Mack J."/>
            <person name="Leple J.C."/>
            <person name="Locascio P."/>
            <person name="Lou Y."/>
            <person name="Lucas S."/>
            <person name="Martin F."/>
            <person name="Montanini B."/>
            <person name="Napoli C."/>
            <person name="Nelson D.R."/>
            <person name="Nelson C."/>
            <person name="Nieminen K."/>
            <person name="Nilsson O."/>
            <person name="Pereda V."/>
            <person name="Peter G."/>
            <person name="Philippe R."/>
            <person name="Pilate G."/>
            <person name="Poliakov A."/>
            <person name="Razumovskaya J."/>
            <person name="Richardson P."/>
            <person name="Rinaldi C."/>
            <person name="Ritland K."/>
            <person name="Rouze P."/>
            <person name="Ryaboy D."/>
            <person name="Schmutz J."/>
            <person name="Schrader J."/>
            <person name="Segerman B."/>
            <person name="Shin H."/>
            <person name="Siddiqui A."/>
            <person name="Sterky F."/>
            <person name="Terry A."/>
            <person name="Tsai C.J."/>
            <person name="Uberbacher E."/>
            <person name="Unneberg P."/>
            <person name="Vahala J."/>
            <person name="Wall K."/>
            <person name="Wessler S."/>
            <person name="Yang G."/>
            <person name="Yin T."/>
            <person name="Douglas C."/>
            <person name="Marra M."/>
            <person name="Sandberg G."/>
            <person name="Van de Peer Y."/>
            <person name="Rokhsar D."/>
        </authorList>
    </citation>
    <scope>NUCLEOTIDE SEQUENCE [LARGE SCALE GENOMIC DNA]</scope>
    <source>
        <strain evidence="5">cv. Nisqually</strain>
    </source>
</reference>
<dbReference type="InParanoid" id="A0A2K1Z176"/>
<gene>
    <name evidence="4" type="ORF">POPTR_009G015500</name>
</gene>
<keyword evidence="2" id="KW-0804">Transcription</keyword>
<dbReference type="Gene3D" id="1.25.70.10">
    <property type="entry name" value="Transcription termination factor 3, mitochondrial"/>
    <property type="match status" value="1"/>
</dbReference>